<dbReference type="GO" id="GO:0046872">
    <property type="term" value="F:metal ion binding"/>
    <property type="evidence" value="ECO:0007669"/>
    <property type="project" value="UniProtKB-KW"/>
</dbReference>
<keyword evidence="3 6" id="KW-0560">Oxidoreductase</keyword>
<keyword evidence="8" id="KW-1185">Reference proteome</keyword>
<dbReference type="GO" id="GO:0010436">
    <property type="term" value="F:carotenoid dioxygenase activity"/>
    <property type="evidence" value="ECO:0007669"/>
    <property type="project" value="TreeGrafter"/>
</dbReference>
<feature type="binding site" evidence="5">
    <location>
        <position position="297"/>
    </location>
    <ligand>
        <name>Fe cation</name>
        <dbReference type="ChEBI" id="CHEBI:24875"/>
        <note>catalytic</note>
    </ligand>
</feature>
<comment type="similarity">
    <text evidence="1 6">Belongs to the carotenoid oxygenase family.</text>
</comment>
<evidence type="ECO:0000256" key="1">
    <source>
        <dbReference type="ARBA" id="ARBA00006787"/>
    </source>
</evidence>
<proteinExistence type="inferred from homology"/>
<dbReference type="PANTHER" id="PTHR10543">
    <property type="entry name" value="BETA-CAROTENE DIOXYGENASE"/>
    <property type="match status" value="1"/>
</dbReference>
<dbReference type="EC" id="1.13.11.-" evidence="6"/>
<organism evidence="7 8">
    <name type="scientific">Dactylosporangium matsuzakiense</name>
    <dbReference type="NCBI Taxonomy" id="53360"/>
    <lineage>
        <taxon>Bacteria</taxon>
        <taxon>Bacillati</taxon>
        <taxon>Actinomycetota</taxon>
        <taxon>Actinomycetes</taxon>
        <taxon>Micromonosporales</taxon>
        <taxon>Micromonosporaceae</taxon>
        <taxon>Dactylosporangium</taxon>
    </lineage>
</organism>
<gene>
    <name evidence="7" type="ORF">GCM10017581_069230</name>
</gene>
<comment type="cofactor">
    <cofactor evidence="5 6">
        <name>Fe(2+)</name>
        <dbReference type="ChEBI" id="CHEBI:29033"/>
    </cofactor>
    <text evidence="5 6">Binds 1 Fe(2+) ion per subunit.</text>
</comment>
<keyword evidence="4 5" id="KW-0408">Iron</keyword>
<evidence type="ECO:0000313" key="8">
    <source>
        <dbReference type="Proteomes" id="UP001143480"/>
    </source>
</evidence>
<evidence type="ECO:0000256" key="6">
    <source>
        <dbReference type="RuleBase" id="RU364048"/>
    </source>
</evidence>
<comment type="caution">
    <text evidence="7">The sequence shown here is derived from an EMBL/GenBank/DDBJ whole genome shotgun (WGS) entry which is preliminary data.</text>
</comment>
<dbReference type="GO" id="GO:0016121">
    <property type="term" value="P:carotene catabolic process"/>
    <property type="evidence" value="ECO:0007669"/>
    <property type="project" value="TreeGrafter"/>
</dbReference>
<evidence type="ECO:0000313" key="7">
    <source>
        <dbReference type="EMBL" id="GLL05176.1"/>
    </source>
</evidence>
<evidence type="ECO:0000256" key="4">
    <source>
        <dbReference type="ARBA" id="ARBA00023004"/>
    </source>
</evidence>
<dbReference type="PANTHER" id="PTHR10543:SF89">
    <property type="entry name" value="CAROTENOID 9,10(9',10')-CLEAVAGE DIOXYGENASE 1"/>
    <property type="match status" value="1"/>
</dbReference>
<keyword evidence="6 7" id="KW-0223">Dioxygenase</keyword>
<feature type="binding site" evidence="5">
    <location>
        <position position="480"/>
    </location>
    <ligand>
        <name>Fe cation</name>
        <dbReference type="ChEBI" id="CHEBI:24875"/>
        <note>catalytic</note>
    </ligand>
</feature>
<evidence type="ECO:0000256" key="3">
    <source>
        <dbReference type="ARBA" id="ARBA00023002"/>
    </source>
</evidence>
<dbReference type="Proteomes" id="UP001143480">
    <property type="component" value="Unassembled WGS sequence"/>
</dbReference>
<dbReference type="InterPro" id="IPR004294">
    <property type="entry name" value="Carotenoid_Oase"/>
</dbReference>
<evidence type="ECO:0000256" key="2">
    <source>
        <dbReference type="ARBA" id="ARBA00022723"/>
    </source>
</evidence>
<name>A0A9W6KN99_9ACTN</name>
<reference evidence="7" key="2">
    <citation type="submission" date="2023-01" db="EMBL/GenBank/DDBJ databases">
        <authorList>
            <person name="Sun Q."/>
            <person name="Evtushenko L."/>
        </authorList>
    </citation>
    <scope>NUCLEOTIDE SEQUENCE</scope>
    <source>
        <strain evidence="7">VKM Ac-1321</strain>
    </source>
</reference>
<dbReference type="EMBL" id="BSFP01000054">
    <property type="protein sequence ID" value="GLL05176.1"/>
    <property type="molecule type" value="Genomic_DNA"/>
</dbReference>
<keyword evidence="2 5" id="KW-0479">Metal-binding</keyword>
<sequence>MDVELVGHALSTLPEDDDHPYRTGPWRPQTSEWRADDLTVTGEIPADLDGVYLRNTENPVHPAIAGKYHPFDGDGMIHVVGFRDGKAFYRNRFVRTDGFLAEQEAKEPLWAGLAEPPNTSLRPGWGARGGLKDSSSTDVVVHAGVALTSFYQCGDLYRLDPLTLDTLGKSGWGGRFPSQWGVSAHPKSDEHTGELLFFNYGKEAPYLHYGVVDSGNHLVHYIDVPLPGPRLPHDMAYTEHYAILNDCPLFWEPDLLAQGVHAARFHPELPLRIGVVPRRGASEQVRWFEADPTYVLHWVNAYEEGDEIVLDGFFQDDPEPRDRGDGSYLQRMFRFLALDRMQSHLHRWRLNLVTGQVREERLRDTVTEFGMINGRHGGRRNRYAYAATGVEGWFLFDGVVKHDLETGHDERYAFGEGVFGSETAMAPRVGSAGEDDGYLITIVTDMNRNLSECLVFDAQRVGDGPIARVALPERVSSGTHATWAAGSSIPGWASAATIAAGLRMGHA</sequence>
<dbReference type="RefSeq" id="WP_261964158.1">
    <property type="nucleotide sequence ID" value="NZ_BAAAXA010000003.1"/>
</dbReference>
<feature type="binding site" evidence="5">
    <location>
        <position position="233"/>
    </location>
    <ligand>
        <name>Fe cation</name>
        <dbReference type="ChEBI" id="CHEBI:24875"/>
        <note>catalytic</note>
    </ligand>
</feature>
<reference evidence="7" key="1">
    <citation type="journal article" date="2014" name="Int. J. Syst. Evol. Microbiol.">
        <title>Complete genome sequence of Corynebacterium casei LMG S-19264T (=DSM 44701T), isolated from a smear-ripened cheese.</title>
        <authorList>
            <consortium name="US DOE Joint Genome Institute (JGI-PGF)"/>
            <person name="Walter F."/>
            <person name="Albersmeier A."/>
            <person name="Kalinowski J."/>
            <person name="Ruckert C."/>
        </authorList>
    </citation>
    <scope>NUCLEOTIDE SEQUENCE</scope>
    <source>
        <strain evidence="7">VKM Ac-1321</strain>
    </source>
</reference>
<evidence type="ECO:0000256" key="5">
    <source>
        <dbReference type="PIRSR" id="PIRSR604294-1"/>
    </source>
</evidence>
<protein>
    <recommendedName>
        <fullName evidence="6">Dioxygenase</fullName>
        <ecNumber evidence="6">1.13.11.-</ecNumber>
    </recommendedName>
</protein>
<accession>A0A9W6KN99</accession>
<feature type="binding site" evidence="5">
    <location>
        <position position="185"/>
    </location>
    <ligand>
        <name>Fe cation</name>
        <dbReference type="ChEBI" id="CHEBI:24875"/>
        <note>catalytic</note>
    </ligand>
</feature>
<dbReference type="AlphaFoldDB" id="A0A9W6KN99"/>
<dbReference type="Pfam" id="PF03055">
    <property type="entry name" value="RPE65"/>
    <property type="match status" value="1"/>
</dbReference>